<dbReference type="GO" id="GO:0008270">
    <property type="term" value="F:zinc ion binding"/>
    <property type="evidence" value="ECO:0007669"/>
    <property type="project" value="UniProtKB-KW"/>
</dbReference>
<dbReference type="InterPro" id="IPR013087">
    <property type="entry name" value="Znf_C2H2_type"/>
</dbReference>
<feature type="region of interest" description="Disordered" evidence="2">
    <location>
        <begin position="78"/>
        <end position="99"/>
    </location>
</feature>
<evidence type="ECO:0000313" key="5">
    <source>
        <dbReference type="Proteomes" id="UP001201163"/>
    </source>
</evidence>
<keyword evidence="1" id="KW-0863">Zinc-finger</keyword>
<evidence type="ECO:0000313" key="4">
    <source>
        <dbReference type="EMBL" id="KAH8991506.1"/>
    </source>
</evidence>
<dbReference type="EMBL" id="JAKELL010000026">
    <property type="protein sequence ID" value="KAH8991506.1"/>
    <property type="molecule type" value="Genomic_DNA"/>
</dbReference>
<evidence type="ECO:0000259" key="3">
    <source>
        <dbReference type="PROSITE" id="PS50157"/>
    </source>
</evidence>
<keyword evidence="5" id="KW-1185">Reference proteome</keyword>
<dbReference type="AlphaFoldDB" id="A0AAD4Q804"/>
<reference evidence="4" key="1">
    <citation type="submission" date="2022-01" db="EMBL/GenBank/DDBJ databases">
        <title>Comparative genomics reveals a dynamic genome evolution in the ectomycorrhizal milk-cap (Lactarius) mushrooms.</title>
        <authorList>
            <consortium name="DOE Joint Genome Institute"/>
            <person name="Lebreton A."/>
            <person name="Tang N."/>
            <person name="Kuo A."/>
            <person name="LaButti K."/>
            <person name="Drula E."/>
            <person name="Barry K."/>
            <person name="Clum A."/>
            <person name="Lipzen A."/>
            <person name="Mousain D."/>
            <person name="Ng V."/>
            <person name="Wang R."/>
            <person name="Wang X."/>
            <person name="Dai Y."/>
            <person name="Henrissat B."/>
            <person name="Grigoriev I.V."/>
            <person name="Guerin-Laguette A."/>
            <person name="Yu F."/>
            <person name="Martin F.M."/>
        </authorList>
    </citation>
    <scope>NUCLEOTIDE SEQUENCE</scope>
    <source>
        <strain evidence="4">QP</strain>
    </source>
</reference>
<dbReference type="PROSITE" id="PS00028">
    <property type="entry name" value="ZINC_FINGER_C2H2_1"/>
    <property type="match status" value="1"/>
</dbReference>
<evidence type="ECO:0000256" key="1">
    <source>
        <dbReference type="PROSITE-ProRule" id="PRU00042"/>
    </source>
</evidence>
<keyword evidence="1" id="KW-0479">Metal-binding</keyword>
<protein>
    <recommendedName>
        <fullName evidence="3">C2H2-type domain-containing protein</fullName>
    </recommendedName>
</protein>
<proteinExistence type="predicted"/>
<name>A0AAD4Q804_9AGAM</name>
<accession>A0AAD4Q804</accession>
<feature type="region of interest" description="Disordered" evidence="2">
    <location>
        <begin position="15"/>
        <end position="38"/>
    </location>
</feature>
<feature type="domain" description="C2H2-type" evidence="3">
    <location>
        <begin position="104"/>
        <end position="132"/>
    </location>
</feature>
<feature type="compositionally biased region" description="Polar residues" evidence="2">
    <location>
        <begin position="80"/>
        <end position="93"/>
    </location>
</feature>
<sequence>MRALASVVTPVSADGYQDNEVDADAINPYGPQESNGQASYRLRRVLPPSPVFQPYFGTRQPSLSSRSPPVYASDFLAAHSPSQETPQHQSRAANTKKRREKKKYWCPGCKSGFSQSQVLGRHIKDKHETKQACSFCVSFTWSRGRPHLYREHLQIRHPQVVPSEILQKSLRHAKEKLKPHVPSTRKLCASPDQKRTAAQYVVLSTRQLKQ</sequence>
<gene>
    <name evidence="4" type="ORF">EDB92DRAFT_660987</name>
</gene>
<keyword evidence="1" id="KW-0862">Zinc</keyword>
<evidence type="ECO:0000256" key="2">
    <source>
        <dbReference type="SAM" id="MobiDB-lite"/>
    </source>
</evidence>
<dbReference type="Proteomes" id="UP001201163">
    <property type="component" value="Unassembled WGS sequence"/>
</dbReference>
<dbReference type="Gene3D" id="3.30.160.60">
    <property type="entry name" value="Classic Zinc Finger"/>
    <property type="match status" value="1"/>
</dbReference>
<dbReference type="PROSITE" id="PS50157">
    <property type="entry name" value="ZINC_FINGER_C2H2_2"/>
    <property type="match status" value="1"/>
</dbReference>
<organism evidence="4 5">
    <name type="scientific">Lactarius akahatsu</name>
    <dbReference type="NCBI Taxonomy" id="416441"/>
    <lineage>
        <taxon>Eukaryota</taxon>
        <taxon>Fungi</taxon>
        <taxon>Dikarya</taxon>
        <taxon>Basidiomycota</taxon>
        <taxon>Agaricomycotina</taxon>
        <taxon>Agaricomycetes</taxon>
        <taxon>Russulales</taxon>
        <taxon>Russulaceae</taxon>
        <taxon>Lactarius</taxon>
    </lineage>
</organism>
<comment type="caution">
    <text evidence="4">The sequence shown here is derived from an EMBL/GenBank/DDBJ whole genome shotgun (WGS) entry which is preliminary data.</text>
</comment>